<evidence type="ECO:0000313" key="3">
    <source>
        <dbReference type="EMBL" id="CAE7219777.1"/>
    </source>
</evidence>
<feature type="signal peptide" evidence="2">
    <location>
        <begin position="1"/>
        <end position="25"/>
    </location>
</feature>
<gene>
    <name evidence="3" type="ORF">SNAT2548_LOCUS7990</name>
</gene>
<feature type="region of interest" description="Disordered" evidence="1">
    <location>
        <begin position="122"/>
        <end position="219"/>
    </location>
</feature>
<name>A0A812K345_9DINO</name>
<keyword evidence="4" id="KW-1185">Reference proteome</keyword>
<dbReference type="EMBL" id="CAJNDS010000570">
    <property type="protein sequence ID" value="CAE7219777.1"/>
    <property type="molecule type" value="Genomic_DNA"/>
</dbReference>
<feature type="chain" id="PRO_5032657741" evidence="2">
    <location>
        <begin position="26"/>
        <end position="219"/>
    </location>
</feature>
<evidence type="ECO:0000256" key="1">
    <source>
        <dbReference type="SAM" id="MobiDB-lite"/>
    </source>
</evidence>
<accession>A0A812K345</accession>
<feature type="compositionally biased region" description="Low complexity" evidence="1">
    <location>
        <begin position="150"/>
        <end position="190"/>
    </location>
</feature>
<reference evidence="3" key="1">
    <citation type="submission" date="2021-02" db="EMBL/GenBank/DDBJ databases">
        <authorList>
            <person name="Dougan E. K."/>
            <person name="Rhodes N."/>
            <person name="Thang M."/>
            <person name="Chan C."/>
        </authorList>
    </citation>
    <scope>NUCLEOTIDE SEQUENCE</scope>
</reference>
<protein>
    <submittedName>
        <fullName evidence="3">Uncharacterized protein</fullName>
    </submittedName>
</protein>
<dbReference type="AlphaFoldDB" id="A0A812K345"/>
<evidence type="ECO:0000313" key="4">
    <source>
        <dbReference type="Proteomes" id="UP000604046"/>
    </source>
</evidence>
<organism evidence="3 4">
    <name type="scientific">Symbiodinium natans</name>
    <dbReference type="NCBI Taxonomy" id="878477"/>
    <lineage>
        <taxon>Eukaryota</taxon>
        <taxon>Sar</taxon>
        <taxon>Alveolata</taxon>
        <taxon>Dinophyceae</taxon>
        <taxon>Suessiales</taxon>
        <taxon>Symbiodiniaceae</taxon>
        <taxon>Symbiodinium</taxon>
    </lineage>
</organism>
<sequence length="219" mass="22814">MAWLRTMFVWMAYVTTVLLAIPAQAAGDGDEASDVPSPDARKTHLAEALAISAADILDDRETPAEEGFDALSDMLESAVVAESFTYWELAQAVHDVLIQQGYTDATTAPMMTHLSRVAASASGEFLPARGRGRGRSHARGDNGPRPLPTGRAASAAASGRGRPPNTGSRPSRSRSPVASAGAASASTAAGSVGGRRPTHRLGPPQGASAAYPYRYTPEK</sequence>
<proteinExistence type="predicted"/>
<comment type="caution">
    <text evidence="3">The sequence shown here is derived from an EMBL/GenBank/DDBJ whole genome shotgun (WGS) entry which is preliminary data.</text>
</comment>
<evidence type="ECO:0000256" key="2">
    <source>
        <dbReference type="SAM" id="SignalP"/>
    </source>
</evidence>
<keyword evidence="2" id="KW-0732">Signal</keyword>
<dbReference type="Proteomes" id="UP000604046">
    <property type="component" value="Unassembled WGS sequence"/>
</dbReference>